<evidence type="ECO:0000313" key="1">
    <source>
        <dbReference type="EMBL" id="AAG60710.1"/>
    </source>
</evidence>
<protein>
    <submittedName>
        <fullName evidence="1">ID32</fullName>
    </submittedName>
</protein>
<name>Q9ANQ3_BRAJP</name>
<dbReference type="EMBL" id="AH010242">
    <property type="protein sequence ID" value="AAG60710.1"/>
    <property type="molecule type" value="Genomic_DNA"/>
</dbReference>
<accession>Q9ANQ3</accession>
<proteinExistence type="predicted"/>
<organism evidence="1">
    <name type="scientific">Bradyrhizobium japonicum</name>
    <dbReference type="NCBI Taxonomy" id="375"/>
    <lineage>
        <taxon>Bacteria</taxon>
        <taxon>Pseudomonadati</taxon>
        <taxon>Pseudomonadota</taxon>
        <taxon>Alphaproteobacteria</taxon>
        <taxon>Hyphomicrobiales</taxon>
        <taxon>Nitrobacteraceae</taxon>
        <taxon>Bradyrhizobium</taxon>
    </lineage>
</organism>
<dbReference type="AlphaFoldDB" id="Q9ANQ3"/>
<reference evidence="1" key="1">
    <citation type="journal article" date="2001" name="J. Bacteriol.">
        <title>Potential symbiosis-specific genes uncovered by sequencing a 410-kb DNA region of the Bradyrhizobium japonicum chromosome.</title>
        <authorList>
            <person name="Gottfert M."/>
            <person name="Rothlisberger S."/>
            <person name="Kundig C."/>
            <person name="Beck C."/>
            <person name="Marty R."/>
            <person name="Hennecke H."/>
        </authorList>
    </citation>
    <scope>NUCLEOTIDE SEQUENCE</scope>
    <source>
        <strain evidence="1">110spc4</strain>
    </source>
</reference>
<gene>
    <name evidence="1" type="primary">id32</name>
</gene>
<sequence length="151" mass="16177">MKAAIPVVSGGAGRAASGFTTGSGTLDVFYRGATSALVNRVWRVCDERARKYPNAALLMSNVAAAVGGQRSGDPTQLYGLANFSDAERKLIDELLGEGEVTGWLRCRTAVWHKSGSPCMPESGACASEPNRRTNMSRLERFRRLSGVPQLT</sequence>